<dbReference type="AlphaFoldDB" id="A0AAN4ZAB6"/>
<feature type="non-terminal residue" evidence="2">
    <location>
        <position position="1"/>
    </location>
</feature>
<evidence type="ECO:0000313" key="2">
    <source>
        <dbReference type="EMBL" id="GMR37447.1"/>
    </source>
</evidence>
<feature type="compositionally biased region" description="Low complexity" evidence="1">
    <location>
        <begin position="195"/>
        <end position="228"/>
    </location>
</feature>
<keyword evidence="3" id="KW-1185">Reference proteome</keyword>
<protein>
    <submittedName>
        <fullName evidence="2">Uncharacterized protein</fullName>
    </submittedName>
</protein>
<dbReference type="Proteomes" id="UP001328107">
    <property type="component" value="Unassembled WGS sequence"/>
</dbReference>
<name>A0AAN4ZAB6_9BILA</name>
<sequence length="366" mass="39616">TSSVAPEIGELRTKAPTTTTMVPAGQFARNMPHTFDQFTFQVGRNFVPRTVFQKPKDGVSALIDMAIPSKTTAVPLIGKEMFDIDLPPRVPEFATTTRAAATAASTTPATTTTTAATTTRREEIQATTVDFKFPFAIPDRVEDDEKKKSIEESLKEIKDAFKRIRQLVKEDGKEDASEVNITSAEEDISPPPTNPTTVSTTTRVPTTVPTTTASTTTTTTTVRSTTTTAAEKQEDSSDEELIKADTPPSWLDLSVFAENHRSLTTSTAASASSTTTTTEEPTTAPTEPPPKEALVMQLFAVSEKKKDEMKEAQEKKMKESEFGGNLFDEITERGDAARFSTVAPPSTKSRTFAPPPVPPLSVSVFA</sequence>
<feature type="region of interest" description="Disordered" evidence="1">
    <location>
        <begin position="304"/>
        <end position="325"/>
    </location>
</feature>
<evidence type="ECO:0000313" key="3">
    <source>
        <dbReference type="Proteomes" id="UP001328107"/>
    </source>
</evidence>
<dbReference type="EMBL" id="BTRK01000002">
    <property type="protein sequence ID" value="GMR37447.1"/>
    <property type="molecule type" value="Genomic_DNA"/>
</dbReference>
<feature type="region of interest" description="Disordered" evidence="1">
    <location>
        <begin position="342"/>
        <end position="366"/>
    </location>
</feature>
<gene>
    <name evidence="2" type="ORF">PMAYCL1PPCAC_07642</name>
</gene>
<feature type="compositionally biased region" description="Basic and acidic residues" evidence="1">
    <location>
        <begin position="231"/>
        <end position="242"/>
    </location>
</feature>
<feature type="compositionally biased region" description="Low complexity" evidence="1">
    <location>
        <begin position="264"/>
        <end position="285"/>
    </location>
</feature>
<proteinExistence type="predicted"/>
<comment type="caution">
    <text evidence="2">The sequence shown here is derived from an EMBL/GenBank/DDBJ whole genome shotgun (WGS) entry which is preliminary data.</text>
</comment>
<organism evidence="2 3">
    <name type="scientific">Pristionchus mayeri</name>
    <dbReference type="NCBI Taxonomy" id="1317129"/>
    <lineage>
        <taxon>Eukaryota</taxon>
        <taxon>Metazoa</taxon>
        <taxon>Ecdysozoa</taxon>
        <taxon>Nematoda</taxon>
        <taxon>Chromadorea</taxon>
        <taxon>Rhabditida</taxon>
        <taxon>Rhabditina</taxon>
        <taxon>Diplogasteromorpha</taxon>
        <taxon>Diplogasteroidea</taxon>
        <taxon>Neodiplogasteridae</taxon>
        <taxon>Pristionchus</taxon>
    </lineage>
</organism>
<feature type="region of interest" description="Disordered" evidence="1">
    <location>
        <begin position="170"/>
        <end position="242"/>
    </location>
</feature>
<feature type="compositionally biased region" description="Basic and acidic residues" evidence="1">
    <location>
        <begin position="304"/>
        <end position="321"/>
    </location>
</feature>
<feature type="region of interest" description="Disordered" evidence="1">
    <location>
        <begin position="264"/>
        <end position="290"/>
    </location>
</feature>
<reference evidence="3" key="1">
    <citation type="submission" date="2022-10" db="EMBL/GenBank/DDBJ databases">
        <title>Genome assembly of Pristionchus species.</title>
        <authorList>
            <person name="Yoshida K."/>
            <person name="Sommer R.J."/>
        </authorList>
    </citation>
    <scope>NUCLEOTIDE SEQUENCE [LARGE SCALE GENOMIC DNA]</scope>
    <source>
        <strain evidence="3">RS5460</strain>
    </source>
</reference>
<evidence type="ECO:0000256" key="1">
    <source>
        <dbReference type="SAM" id="MobiDB-lite"/>
    </source>
</evidence>
<accession>A0AAN4ZAB6</accession>